<dbReference type="SUPFAM" id="SSF48452">
    <property type="entry name" value="TPR-like"/>
    <property type="match status" value="3"/>
</dbReference>
<feature type="domain" description="DUF7779" evidence="4">
    <location>
        <begin position="803"/>
        <end position="891"/>
    </location>
</feature>
<dbReference type="SUPFAM" id="SSF52540">
    <property type="entry name" value="P-loop containing nucleoside triphosphate hydrolases"/>
    <property type="match status" value="1"/>
</dbReference>
<protein>
    <submittedName>
        <fullName evidence="5">NB-ARC domain-containing protein</fullName>
    </submittedName>
</protein>
<dbReference type="NCBIfam" id="NF041121">
    <property type="entry name" value="SAV_2336_NTERM"/>
    <property type="match status" value="1"/>
</dbReference>
<keyword evidence="1" id="KW-0175">Coiled coil</keyword>
<keyword evidence="6" id="KW-1185">Reference proteome</keyword>
<dbReference type="PANTHER" id="PTHR46082:SF6">
    <property type="entry name" value="AAA+ ATPASE DOMAIN-CONTAINING PROTEIN-RELATED"/>
    <property type="match status" value="1"/>
</dbReference>
<dbReference type="Gene3D" id="3.40.50.300">
    <property type="entry name" value="P-loop containing nucleotide triphosphate hydrolases"/>
    <property type="match status" value="1"/>
</dbReference>
<dbReference type="InterPro" id="IPR056681">
    <property type="entry name" value="DUF7779"/>
</dbReference>
<sequence length="1380" mass="150577">MTRRHADNGHADNGHADDDGTDGLTAGDQPDKPSRVRYLPGPVHIDLAPAIRDERALARALHPLVDQVPAPQSRPLDTQRTARDLLQSRMGQVTVKGSAPPRWELALVVDANPTFFAAWGDALPGIIQILERQLAFRDVIVAYLVPDDRHDGALRLRGGPASSTTRPPSQLTERTGRRVIWLLTDGLGEAWRSGRMAQVLAEWADAGPVAVIDVLASRTWDHTDLDAERVRLHGSGFGTGRVRSWTYQGGLLDQAGDDPDHGVEGVEGDRAAAAGSVAGSARTARAVPVLELDAEWIGYWARFVAAAEPTWFETVAVVAGSDRRFPPEYGIESSPPDERLEDFFALATPTSRKLAGLLAIQPLSRRSLRTVAGIAGASRRDLSEIFAFGLLVIDSLSTTFDIIPEIRSKLRAQVSRSDVERIRRAVGSDADNAGTEPLGMPMATPSDQPPVRPPGEADTPAPVWDAAAPLDRTPSARPPRSTGAPAGEPRPPRTPDTESEDSLTMSSIAGTSRPRSSAGDGSMGAAGAEANTTRGGPTVTVGTALRPALAAGQLPRVWGNVPPRNPHFTGRVDLLTMLDARLLEGTTSVLPETLHGMGGVGKSQLATEYIYRHLSDFDIIWWIPAERTVQISSALIELGARLGLDVGTEANVAVRQVVEALRIGHPYERWLLVFDNADDPQAVREYFPASPTGRVLVTSRNPGWANVSHPLEVAVFRREESVALLRSRGGPLDDDGADQVASALGDLPLAVEQAATWRAETGMSAQEYLRLLEDKLTELLSTAPADYPRPVTAAWNVSLDRLAESNPAALELLQVCAFFAPEPISRQLLSRAHNETISPALDEALRDPVKLGQAIRDINRYALARINHRDNSIVMHRLVQAVLIGRMTPDQQRTMRHGAHVLLAASDPNDPFNPGLWPTYADLYPHMIASLAERSADPRVRQLLLNEVDYLWTWGDHQVSNDLARGVHAEWQASFGEDDPYTLQMALRSGWGLVVIGRYAEAAEVNRRTFELSTQVNGPDGELTIVLMGNVAADLRWRGDFAAAYDVAEDAYRRARQAFGADDPQTLDAAHNVAVSLRLLGRFAESAELAEDTWQRSIQLYGENHDRSLNTFTGLTLDRRELGDYLGARATQENIDARYRHLFKDSENHPARLHAGRNLAVAHRKAGDHDKALALSRDVEERFFHRYGGEHPASLAAALSLSIDLRHAGQLHEARKICVRTQQRYATKIGEMHPHTLATWINLAIIDRLSGQSDVALDRDERTLAAFVERLGDRHPSTLACAANLASDLYAVGRFEEAHARDQVTLATSTEVLGEAHPTTLAVAANLAMDLRALERKEEALELQAATLTRLDRVLGHDHPATRQVVAGIRLDCDVDPMPM</sequence>
<comment type="caution">
    <text evidence="5">The sequence shown here is derived from an EMBL/GenBank/DDBJ whole genome shotgun (WGS) entry which is preliminary data.</text>
</comment>
<dbReference type="Proteomes" id="UP000032545">
    <property type="component" value="Unassembled WGS sequence"/>
</dbReference>
<feature type="region of interest" description="Disordered" evidence="2">
    <location>
        <begin position="1"/>
        <end position="40"/>
    </location>
</feature>
<evidence type="ECO:0000259" key="4">
    <source>
        <dbReference type="Pfam" id="PF25000"/>
    </source>
</evidence>
<feature type="region of interest" description="Disordered" evidence="2">
    <location>
        <begin position="413"/>
        <end position="540"/>
    </location>
</feature>
<gene>
    <name evidence="5" type="ORF">FF36_04883</name>
</gene>
<dbReference type="Pfam" id="PF13424">
    <property type="entry name" value="TPR_12"/>
    <property type="match status" value="2"/>
</dbReference>
<dbReference type="PANTHER" id="PTHR46082">
    <property type="entry name" value="ATP/GTP-BINDING PROTEIN-RELATED"/>
    <property type="match status" value="1"/>
</dbReference>
<reference evidence="5 6" key="2">
    <citation type="journal article" date="2016" name="Genome Announc.">
        <title>Permanent Draft Genome Sequences for Two Variants of Frankia sp. Strain CpI1, the First Frankia Strain Isolated from Root Nodules of Comptonia peregrina.</title>
        <authorList>
            <person name="Oshone R."/>
            <person name="Hurst S.G.IV."/>
            <person name="Abebe-Akele F."/>
            <person name="Simpson S."/>
            <person name="Morris K."/>
            <person name="Thomas W.K."/>
            <person name="Tisa L.S."/>
        </authorList>
    </citation>
    <scope>NUCLEOTIDE SEQUENCE [LARGE SCALE GENOMIC DNA]</scope>
    <source>
        <strain evidence="6">CpI1-S</strain>
    </source>
</reference>
<dbReference type="InterPro" id="IPR047738">
    <property type="entry name" value="SAV_2336-like_N"/>
</dbReference>
<dbReference type="Pfam" id="PF25000">
    <property type="entry name" value="DUF7779"/>
    <property type="match status" value="1"/>
</dbReference>
<dbReference type="GO" id="GO:0043531">
    <property type="term" value="F:ADP binding"/>
    <property type="evidence" value="ECO:0007669"/>
    <property type="project" value="InterPro"/>
</dbReference>
<feature type="compositionally biased region" description="Polar residues" evidence="2">
    <location>
        <begin position="502"/>
        <end position="515"/>
    </location>
</feature>
<dbReference type="PATRIC" id="fig|1502723.3.peg.4867"/>
<dbReference type="RefSeq" id="WP_082122179.1">
    <property type="nucleotide sequence ID" value="NZ_JYFN01000050.1"/>
</dbReference>
<accession>A0A0D8B9R3</accession>
<dbReference type="Pfam" id="PF00931">
    <property type="entry name" value="NB-ARC"/>
    <property type="match status" value="1"/>
</dbReference>
<reference evidence="6" key="1">
    <citation type="submission" date="2015-02" db="EMBL/GenBank/DDBJ databases">
        <title>Draft Genome of Frankia sp. CpI1-S.</title>
        <authorList>
            <person name="Oshone R.T."/>
            <person name="Ngom M."/>
            <person name="Ghodhbane-Gtari F."/>
            <person name="Gtari M."/>
            <person name="Morris K."/>
            <person name="Thomas K."/>
            <person name="Sen A."/>
            <person name="Tisa L.S."/>
        </authorList>
    </citation>
    <scope>NUCLEOTIDE SEQUENCE [LARGE SCALE GENOMIC DNA]</scope>
    <source>
        <strain evidence="6">CpI1-S</strain>
    </source>
</reference>
<dbReference type="InterPro" id="IPR002182">
    <property type="entry name" value="NB-ARC"/>
</dbReference>
<feature type="domain" description="NB-ARC" evidence="3">
    <location>
        <begin position="593"/>
        <end position="730"/>
    </location>
</feature>
<evidence type="ECO:0000259" key="3">
    <source>
        <dbReference type="Pfam" id="PF00931"/>
    </source>
</evidence>
<feature type="compositionally biased region" description="Basic and acidic residues" evidence="2">
    <location>
        <begin position="1"/>
        <end position="18"/>
    </location>
</feature>
<feature type="coiled-coil region" evidence="1">
    <location>
        <begin position="1324"/>
        <end position="1351"/>
    </location>
</feature>
<feature type="compositionally biased region" description="Low complexity" evidence="2">
    <location>
        <begin position="516"/>
        <end position="540"/>
    </location>
</feature>
<dbReference type="EMBL" id="JYFN01000050">
    <property type="protein sequence ID" value="KJE20835.1"/>
    <property type="molecule type" value="Genomic_DNA"/>
</dbReference>
<dbReference type="InterPro" id="IPR027417">
    <property type="entry name" value="P-loop_NTPase"/>
</dbReference>
<dbReference type="NCBIfam" id="NF040586">
    <property type="entry name" value="FxSxx_TPR"/>
    <property type="match status" value="1"/>
</dbReference>
<evidence type="ECO:0000313" key="5">
    <source>
        <dbReference type="EMBL" id="KJE20835.1"/>
    </source>
</evidence>
<evidence type="ECO:0000256" key="2">
    <source>
        <dbReference type="SAM" id="MobiDB-lite"/>
    </source>
</evidence>
<name>A0A0D8B9R3_9ACTN</name>
<dbReference type="Pfam" id="PF13374">
    <property type="entry name" value="TPR_10"/>
    <property type="match status" value="1"/>
</dbReference>
<evidence type="ECO:0000313" key="6">
    <source>
        <dbReference type="Proteomes" id="UP000032545"/>
    </source>
</evidence>
<evidence type="ECO:0000256" key="1">
    <source>
        <dbReference type="SAM" id="Coils"/>
    </source>
</evidence>
<dbReference type="OrthoDB" id="580767at2"/>
<dbReference type="InterPro" id="IPR011990">
    <property type="entry name" value="TPR-like_helical_dom_sf"/>
</dbReference>
<proteinExistence type="predicted"/>
<dbReference type="Gene3D" id="1.25.40.10">
    <property type="entry name" value="Tetratricopeptide repeat domain"/>
    <property type="match status" value="3"/>
</dbReference>
<dbReference type="InterPro" id="IPR053137">
    <property type="entry name" value="NLR-like"/>
</dbReference>
<organism evidence="5 6">
    <name type="scientific">Frankia torreyi</name>
    <dbReference type="NCBI Taxonomy" id="1856"/>
    <lineage>
        <taxon>Bacteria</taxon>
        <taxon>Bacillati</taxon>
        <taxon>Actinomycetota</taxon>
        <taxon>Actinomycetes</taxon>
        <taxon>Frankiales</taxon>
        <taxon>Frankiaceae</taxon>
        <taxon>Frankia</taxon>
    </lineage>
</organism>